<evidence type="ECO:0000256" key="1">
    <source>
        <dbReference type="SAM" id="MobiDB-lite"/>
    </source>
</evidence>
<dbReference type="InterPro" id="IPR052618">
    <property type="entry name" value="ComplexI_NDUFA12"/>
</dbReference>
<comment type="caution">
    <text evidence="2">The sequence shown here is derived from an EMBL/GenBank/DDBJ whole genome shotgun (WGS) entry which is preliminary data.</text>
</comment>
<keyword evidence="3" id="KW-1185">Reference proteome</keyword>
<feature type="compositionally biased region" description="Polar residues" evidence="1">
    <location>
        <begin position="230"/>
        <end position="239"/>
    </location>
</feature>
<sequence>MWVYRKSLGRPVLRHSLSLRPLSLPVAGAIPWLSFCQNIPFQFSALRLPNSCHRQLDGVDAAKPPLPAHYPAPCHAPSLPGPNRHKLIGLNPVINRLEKKLSMLVSLPKAMVFWPQISTSFFFSPALQFCQPTTASCPVLPSSLALTARARLTSLRTLDVGLKWVTIPPELMVNESQREQIKLKAMEVEEKDLALQAKEYNEGLVATPARTVAKGHAAATVFGKEEFSEEPSSTANKFQPGSWMPTSKK</sequence>
<feature type="region of interest" description="Disordered" evidence="1">
    <location>
        <begin position="224"/>
        <end position="249"/>
    </location>
</feature>
<dbReference type="PANTHER" id="PTHR32470">
    <property type="entry name" value="ADH DEHYDROGENASE [UBIQUINONE] 1 ALPHA SUBCOMPLEX ASSEMBLY FACTOR 2"/>
    <property type="match status" value="1"/>
</dbReference>
<protein>
    <submittedName>
        <fullName evidence="2">Uncharacterized protein</fullName>
    </submittedName>
</protein>
<gene>
    <name evidence="2" type="ORF">GOODEAATRI_008092</name>
</gene>
<name>A0ABV0PW88_9TELE</name>
<dbReference type="Proteomes" id="UP001476798">
    <property type="component" value="Unassembled WGS sequence"/>
</dbReference>
<evidence type="ECO:0000313" key="3">
    <source>
        <dbReference type="Proteomes" id="UP001476798"/>
    </source>
</evidence>
<dbReference type="EMBL" id="JAHRIO010090385">
    <property type="protein sequence ID" value="MEQ2187772.1"/>
    <property type="molecule type" value="Genomic_DNA"/>
</dbReference>
<accession>A0ABV0PW88</accession>
<reference evidence="2 3" key="1">
    <citation type="submission" date="2021-06" db="EMBL/GenBank/DDBJ databases">
        <authorList>
            <person name="Palmer J.M."/>
        </authorList>
    </citation>
    <scope>NUCLEOTIDE SEQUENCE [LARGE SCALE GENOMIC DNA]</scope>
    <source>
        <strain evidence="2 3">GA_2019</strain>
        <tissue evidence="2">Muscle</tissue>
    </source>
</reference>
<evidence type="ECO:0000313" key="2">
    <source>
        <dbReference type="EMBL" id="MEQ2187772.1"/>
    </source>
</evidence>
<dbReference type="PANTHER" id="PTHR32470:SF2">
    <property type="entry name" value="NADH DEHYDROGENASE [UBIQUINONE] 1 ALPHA SUBCOMPLEX ASSEMBLY FACTOR 2"/>
    <property type="match status" value="1"/>
</dbReference>
<proteinExistence type="predicted"/>
<organism evidence="2 3">
    <name type="scientific">Goodea atripinnis</name>
    <dbReference type="NCBI Taxonomy" id="208336"/>
    <lineage>
        <taxon>Eukaryota</taxon>
        <taxon>Metazoa</taxon>
        <taxon>Chordata</taxon>
        <taxon>Craniata</taxon>
        <taxon>Vertebrata</taxon>
        <taxon>Euteleostomi</taxon>
        <taxon>Actinopterygii</taxon>
        <taxon>Neopterygii</taxon>
        <taxon>Teleostei</taxon>
        <taxon>Neoteleostei</taxon>
        <taxon>Acanthomorphata</taxon>
        <taxon>Ovalentaria</taxon>
        <taxon>Atherinomorphae</taxon>
        <taxon>Cyprinodontiformes</taxon>
        <taxon>Goodeidae</taxon>
        <taxon>Goodea</taxon>
    </lineage>
</organism>